<keyword evidence="2" id="KW-1185">Reference proteome</keyword>
<evidence type="ECO:0000313" key="1">
    <source>
        <dbReference type="EMBL" id="MDQ0153547.1"/>
    </source>
</evidence>
<name>A0AAE3VCG4_9FIRM</name>
<dbReference type="AlphaFoldDB" id="A0AAE3VCG4"/>
<protein>
    <submittedName>
        <fullName evidence="1">Uncharacterized protein</fullName>
    </submittedName>
</protein>
<evidence type="ECO:0000313" key="2">
    <source>
        <dbReference type="Proteomes" id="UP001241537"/>
    </source>
</evidence>
<dbReference type="Proteomes" id="UP001241537">
    <property type="component" value="Unassembled WGS sequence"/>
</dbReference>
<gene>
    <name evidence="1" type="ORF">J2S20_002268</name>
</gene>
<proteinExistence type="predicted"/>
<reference evidence="1" key="1">
    <citation type="submission" date="2023-07" db="EMBL/GenBank/DDBJ databases">
        <title>Genomic Encyclopedia of Type Strains, Phase IV (KMG-IV): sequencing the most valuable type-strain genomes for metagenomic binning, comparative biology and taxonomic classification.</title>
        <authorList>
            <person name="Goeker M."/>
        </authorList>
    </citation>
    <scope>NUCLEOTIDE SEQUENCE</scope>
    <source>
        <strain evidence="1">DSM 19659</strain>
    </source>
</reference>
<comment type="caution">
    <text evidence="1">The sequence shown here is derived from an EMBL/GenBank/DDBJ whole genome shotgun (WGS) entry which is preliminary data.</text>
</comment>
<organism evidence="1 2">
    <name type="scientific">Moryella indoligenes</name>
    <dbReference type="NCBI Taxonomy" id="371674"/>
    <lineage>
        <taxon>Bacteria</taxon>
        <taxon>Bacillati</taxon>
        <taxon>Bacillota</taxon>
        <taxon>Clostridia</taxon>
        <taxon>Lachnospirales</taxon>
        <taxon>Lachnospiraceae</taxon>
        <taxon>Moryella</taxon>
    </lineage>
</organism>
<dbReference type="EMBL" id="JAUSTO010000023">
    <property type="protein sequence ID" value="MDQ0153547.1"/>
    <property type="molecule type" value="Genomic_DNA"/>
</dbReference>
<sequence length="48" mass="5393">MTSNAIDQETLFVGGTDKECDNDIMIFKYNTVKEAKEAAKALLEVIRK</sequence>
<dbReference type="RefSeq" id="WP_307255453.1">
    <property type="nucleotide sequence ID" value="NZ_JAUSTO010000023.1"/>
</dbReference>
<accession>A0AAE3VCG4</accession>